<dbReference type="Gene3D" id="3.30.420.40">
    <property type="match status" value="1"/>
</dbReference>
<dbReference type="KEGG" id="uru:DSM104443_03801"/>
<dbReference type="Proteomes" id="UP000501534">
    <property type="component" value="Chromosome"/>
</dbReference>
<keyword evidence="2" id="KW-1133">Transmembrane helix</keyword>
<feature type="transmembrane region" description="Helical" evidence="2">
    <location>
        <begin position="222"/>
        <end position="241"/>
    </location>
</feature>
<dbReference type="InterPro" id="IPR043129">
    <property type="entry name" value="ATPase_NBD"/>
</dbReference>
<evidence type="ECO:0000256" key="1">
    <source>
        <dbReference type="SAM" id="MobiDB-lite"/>
    </source>
</evidence>
<keyword evidence="4" id="KW-1185">Reference proteome</keyword>
<feature type="compositionally biased region" description="Basic and acidic residues" evidence="1">
    <location>
        <begin position="483"/>
        <end position="493"/>
    </location>
</feature>
<gene>
    <name evidence="3" type="ORF">DSM104443_03801</name>
</gene>
<name>A0A6M4H0N1_9PROT</name>
<dbReference type="AlphaFoldDB" id="A0A6M4H0N1"/>
<organism evidence="3 4">
    <name type="scientific">Usitatibacter rugosus</name>
    <dbReference type="NCBI Taxonomy" id="2732067"/>
    <lineage>
        <taxon>Bacteria</taxon>
        <taxon>Pseudomonadati</taxon>
        <taxon>Pseudomonadota</taxon>
        <taxon>Betaproteobacteria</taxon>
        <taxon>Nitrosomonadales</taxon>
        <taxon>Usitatibacteraceae</taxon>
        <taxon>Usitatibacter</taxon>
    </lineage>
</organism>
<evidence type="ECO:0000256" key="2">
    <source>
        <dbReference type="SAM" id="Phobius"/>
    </source>
</evidence>
<keyword evidence="2" id="KW-0812">Transmembrane</keyword>
<proteinExistence type="predicted"/>
<evidence type="ECO:0000313" key="3">
    <source>
        <dbReference type="EMBL" id="QJR12708.1"/>
    </source>
</evidence>
<keyword evidence="2" id="KW-0472">Membrane</keyword>
<sequence length="493" mass="52666">MAAIPDRLRAGKPAWRQQAEAFWSWWTAQLAREVPESLGGAGMKRAPVVALRGETLVLLEARGTTFAEIGEAPLSSLDPEGRKIALRSLLARAGETDPRVRLCLDRDESLLRRVALPLATEENLAQVLAFEMDRLTPFRGEDVYFDHRVASRDPVAARIQVDLGVARRPLVDAKVATLREYGGEVQAVVLADDVARWSAPLDLLPEGLPGELDRRRERSLQMTAGGIVLALLALALALPLWQKREAVIALQPVLMKARAEAEATDILSKELEKIVADYNFLLTKKHTVQPTLVLVEELSRLLPDTTWVQQLDIRPTGKIREVQISGETPSSSKLIEIFEQSKVLQNAAPRGSITKGSQPGNERFLIAAEVRPRTMPEAVPLSMAASFPTATVVPPPPPPPVDAAKPAAADAAKPATADATKSTASDATKPAPADAQPPATATVTPTPAVPPKAAAPNAAAPSAPAPNAPADFGPARRSSKAPAKGEPKPEPGK</sequence>
<dbReference type="RefSeq" id="WP_171095146.1">
    <property type="nucleotide sequence ID" value="NZ_CP053069.1"/>
</dbReference>
<dbReference type="EMBL" id="CP053069">
    <property type="protein sequence ID" value="QJR12708.1"/>
    <property type="molecule type" value="Genomic_DNA"/>
</dbReference>
<dbReference type="PANTHER" id="PTHR40278">
    <property type="entry name" value="DNA UTILIZATION PROTEIN HOFN"/>
    <property type="match status" value="1"/>
</dbReference>
<evidence type="ECO:0008006" key="5">
    <source>
        <dbReference type="Google" id="ProtNLM"/>
    </source>
</evidence>
<dbReference type="SUPFAM" id="SSF53067">
    <property type="entry name" value="Actin-like ATPase domain"/>
    <property type="match status" value="1"/>
</dbReference>
<dbReference type="InterPro" id="IPR052534">
    <property type="entry name" value="Extracell_DNA_Util/SecSys_Comp"/>
</dbReference>
<protein>
    <recommendedName>
        <fullName evidence="5">General secretion pathway protein L</fullName>
    </recommendedName>
</protein>
<dbReference type="Gene3D" id="3.30.1490.300">
    <property type="match status" value="1"/>
</dbReference>
<feature type="region of interest" description="Disordered" evidence="1">
    <location>
        <begin position="390"/>
        <end position="493"/>
    </location>
</feature>
<feature type="compositionally biased region" description="Low complexity" evidence="1">
    <location>
        <begin position="402"/>
        <end position="462"/>
    </location>
</feature>
<dbReference type="PANTHER" id="PTHR40278:SF1">
    <property type="entry name" value="DNA UTILIZATION PROTEIN HOFN"/>
    <property type="match status" value="1"/>
</dbReference>
<evidence type="ECO:0000313" key="4">
    <source>
        <dbReference type="Proteomes" id="UP000501534"/>
    </source>
</evidence>
<accession>A0A6M4H0N1</accession>
<reference evidence="3 4" key="1">
    <citation type="submission" date="2020-04" db="EMBL/GenBank/DDBJ databases">
        <title>Usitatibacter rugosus gen. nov., sp. nov. and Usitatibacter palustris sp. nov., novel members of Usitatibacteraceae fam. nov. within the order Nitrosomonadales isolated from soil.</title>
        <authorList>
            <person name="Huber K.J."/>
            <person name="Neumann-Schaal M."/>
            <person name="Geppert A."/>
            <person name="Luckner M."/>
            <person name="Wanner G."/>
            <person name="Overmann J."/>
        </authorList>
    </citation>
    <scope>NUCLEOTIDE SEQUENCE [LARGE SCALE GENOMIC DNA]</scope>
    <source>
        <strain evidence="3 4">0125_3</strain>
    </source>
</reference>